<evidence type="ECO:0000256" key="1">
    <source>
        <dbReference type="ARBA" id="ARBA00004123"/>
    </source>
</evidence>
<dbReference type="Proteomes" id="UP000504606">
    <property type="component" value="Unplaced"/>
</dbReference>
<dbReference type="AlphaFoldDB" id="A0A6J1SD55"/>
<dbReference type="OrthoDB" id="6336727at2759"/>
<organism evidence="9 10">
    <name type="scientific">Frankliniella occidentalis</name>
    <name type="common">Western flower thrips</name>
    <name type="synonym">Euthrips occidentalis</name>
    <dbReference type="NCBI Taxonomy" id="133901"/>
    <lineage>
        <taxon>Eukaryota</taxon>
        <taxon>Metazoa</taxon>
        <taxon>Ecdysozoa</taxon>
        <taxon>Arthropoda</taxon>
        <taxon>Hexapoda</taxon>
        <taxon>Insecta</taxon>
        <taxon>Pterygota</taxon>
        <taxon>Neoptera</taxon>
        <taxon>Paraneoptera</taxon>
        <taxon>Thysanoptera</taxon>
        <taxon>Terebrantia</taxon>
        <taxon>Thripoidea</taxon>
        <taxon>Thripidae</taxon>
        <taxon>Frankliniella</taxon>
    </lineage>
</organism>
<sequence>MSFSLPSPPRRMRRREQSHNTIGLTAPKAVSTPYNTPFKSRNQSLRCPNVIDKNTKKAVSQLKDLLNKQWYIFNVSPLFNMDYTEVSLKRYARRLKTKLTSRLSDSSAVEYEVSYAPYKNLQLNEIDHGAIEVLVEKMTESGNRSIAYYAILLSWGASSEMQPENAVYLPILICRGLKSIIKQVHTEFQLVHDCFVNSIHMNAEEMRILSIDIFDSSSYQEDEIKLRYHLPQNMKSGELDISLPTFVLSNLWKRCFSIHKHKEWTDEEVTTFWVEIHNHTYRAFGIELGHCILAKVTLPDISFTQEAVYVKKKEHMYLFLSHLMSLCNHLTTVVPFVHEVSLPSSSS</sequence>
<reference evidence="10" key="1">
    <citation type="submission" date="2025-08" db="UniProtKB">
        <authorList>
            <consortium name="RefSeq"/>
        </authorList>
    </citation>
    <scope>IDENTIFICATION</scope>
    <source>
        <tissue evidence="10">Whole organism</tissue>
    </source>
</reference>
<dbReference type="RefSeq" id="XP_026277225.1">
    <property type="nucleotide sequence ID" value="XM_026421440.2"/>
</dbReference>
<dbReference type="KEGG" id="foc:113205721"/>
<dbReference type="GO" id="GO:0005634">
    <property type="term" value="C:nucleus"/>
    <property type="evidence" value="ECO:0007669"/>
    <property type="project" value="UniProtKB-SubCell"/>
</dbReference>
<evidence type="ECO:0000256" key="3">
    <source>
        <dbReference type="ARBA" id="ARBA00011060"/>
    </source>
</evidence>
<dbReference type="PANTHER" id="PTHR31740:SF2">
    <property type="entry name" value="CENTROMERE PROTEIN L"/>
    <property type="match status" value="1"/>
</dbReference>
<comment type="subcellular location">
    <subcellularLocation>
        <location evidence="2">Chromosome</location>
        <location evidence="2">Centromere</location>
    </subcellularLocation>
    <subcellularLocation>
        <location evidence="1">Nucleus</location>
    </subcellularLocation>
</comment>
<dbReference type="GO" id="GO:0000775">
    <property type="term" value="C:chromosome, centromeric region"/>
    <property type="evidence" value="ECO:0007669"/>
    <property type="project" value="UniProtKB-SubCell"/>
</dbReference>
<dbReference type="InterPro" id="IPR025204">
    <property type="entry name" value="CENP-L"/>
</dbReference>
<comment type="similarity">
    <text evidence="3">Belongs to the CENP-L/IML3 family.</text>
</comment>
<evidence type="ECO:0000256" key="5">
    <source>
        <dbReference type="ARBA" id="ARBA00022454"/>
    </source>
</evidence>
<dbReference type="GeneID" id="113205721"/>
<evidence type="ECO:0000256" key="2">
    <source>
        <dbReference type="ARBA" id="ARBA00004584"/>
    </source>
</evidence>
<evidence type="ECO:0000313" key="10">
    <source>
        <dbReference type="RefSeq" id="XP_026277225.1"/>
    </source>
</evidence>
<dbReference type="PANTHER" id="PTHR31740">
    <property type="entry name" value="CENTROMERE PROTEIN L"/>
    <property type="match status" value="1"/>
</dbReference>
<keyword evidence="6" id="KW-0539">Nucleus</keyword>
<feature type="region of interest" description="Disordered" evidence="8">
    <location>
        <begin position="1"/>
        <end position="20"/>
    </location>
</feature>
<accession>A0A6J1SD55</accession>
<dbReference type="Pfam" id="PF13092">
    <property type="entry name" value="CENP-L"/>
    <property type="match status" value="1"/>
</dbReference>
<evidence type="ECO:0000256" key="7">
    <source>
        <dbReference type="ARBA" id="ARBA00023328"/>
    </source>
</evidence>
<keyword evidence="9" id="KW-1185">Reference proteome</keyword>
<gene>
    <name evidence="10" type="primary">LOC113205721</name>
</gene>
<keyword evidence="5" id="KW-0158">Chromosome</keyword>
<evidence type="ECO:0000256" key="4">
    <source>
        <dbReference type="ARBA" id="ARBA00016380"/>
    </source>
</evidence>
<evidence type="ECO:0000313" key="9">
    <source>
        <dbReference type="Proteomes" id="UP000504606"/>
    </source>
</evidence>
<evidence type="ECO:0000256" key="8">
    <source>
        <dbReference type="SAM" id="MobiDB-lite"/>
    </source>
</evidence>
<protein>
    <recommendedName>
        <fullName evidence="4">Centromere protein L</fullName>
    </recommendedName>
</protein>
<name>A0A6J1SD55_FRAOC</name>
<proteinExistence type="inferred from homology"/>
<keyword evidence="7" id="KW-0137">Centromere</keyword>
<evidence type="ECO:0000256" key="6">
    <source>
        <dbReference type="ARBA" id="ARBA00023242"/>
    </source>
</evidence>